<sequence>MDVSFNAFTGQFENEGGWGGGDQSFNATQMANMPTTQAPTARNDWEKFPIPVTVATLRTMDEGSEQLKIGKFTFNQVRIVAQIVQVNDNQSSVEYLVKDVNGSPDLTFTLLQYISLDGVTKSQVLAEGTVIFATGRLRNFDNVNTLLVYHIYPDVNGSPDLTFTLLQYISLDGVTKSQVLAEGTVIFATGRLRNFDNVNTLLVYHIYPVTDAAQISCYSKEARFSELYFAKDVPNRINEIGPQATAALLSTLAPGSNNRPVNSNAAGRPGFSAPINAQANKPRGTLQNTAHPQIQNAQQQKIFEIIQANTDESGLSIATIRARVNGDQNFQQDLEHMANAGILYNTIDDNHFAVVSD</sequence>
<protein>
    <submittedName>
        <fullName evidence="2">Replication protein A C-terminal domain-containing protein</fullName>
    </submittedName>
</protein>
<evidence type="ECO:0000313" key="1">
    <source>
        <dbReference type="Proteomes" id="UP000887576"/>
    </source>
</evidence>
<reference evidence="2" key="1">
    <citation type="submission" date="2022-11" db="UniProtKB">
        <authorList>
            <consortium name="WormBaseParasite"/>
        </authorList>
    </citation>
    <scope>IDENTIFICATION</scope>
</reference>
<name>A0AC34RQ55_9BILA</name>
<organism evidence="1 2">
    <name type="scientific">Panagrolaimus sp. JU765</name>
    <dbReference type="NCBI Taxonomy" id="591449"/>
    <lineage>
        <taxon>Eukaryota</taxon>
        <taxon>Metazoa</taxon>
        <taxon>Ecdysozoa</taxon>
        <taxon>Nematoda</taxon>
        <taxon>Chromadorea</taxon>
        <taxon>Rhabditida</taxon>
        <taxon>Tylenchina</taxon>
        <taxon>Panagrolaimomorpha</taxon>
        <taxon>Panagrolaimoidea</taxon>
        <taxon>Panagrolaimidae</taxon>
        <taxon>Panagrolaimus</taxon>
    </lineage>
</organism>
<dbReference type="WBParaSite" id="JU765_v2.g9152.t1">
    <property type="protein sequence ID" value="JU765_v2.g9152.t1"/>
    <property type="gene ID" value="JU765_v2.g9152"/>
</dbReference>
<evidence type="ECO:0000313" key="2">
    <source>
        <dbReference type="WBParaSite" id="JU765_v2.g9152.t1"/>
    </source>
</evidence>
<accession>A0AC34RQ55</accession>
<dbReference type="Proteomes" id="UP000887576">
    <property type="component" value="Unplaced"/>
</dbReference>
<proteinExistence type="predicted"/>